<name>A0A6N7Q9N2_9XANT</name>
<feature type="domain" description="TonB-dependent receptor plug" evidence="15">
    <location>
        <begin position="59"/>
        <end position="164"/>
    </location>
</feature>
<evidence type="ECO:0000256" key="11">
    <source>
        <dbReference type="RuleBase" id="RU003357"/>
    </source>
</evidence>
<dbReference type="PANTHER" id="PTHR47234:SF2">
    <property type="entry name" value="TONB-DEPENDENT RECEPTOR"/>
    <property type="match status" value="1"/>
</dbReference>
<evidence type="ECO:0000256" key="3">
    <source>
        <dbReference type="ARBA" id="ARBA00022452"/>
    </source>
</evidence>
<evidence type="ECO:0000256" key="12">
    <source>
        <dbReference type="SAM" id="MobiDB-lite"/>
    </source>
</evidence>
<evidence type="ECO:0000256" key="5">
    <source>
        <dbReference type="ARBA" id="ARBA00022729"/>
    </source>
</evidence>
<keyword evidence="5 13" id="KW-0732">Signal</keyword>
<gene>
    <name evidence="16" type="ORF">GIY21_06430</name>
    <name evidence="17" type="ORF">GIY22_06425</name>
</gene>
<evidence type="ECO:0000313" key="18">
    <source>
        <dbReference type="Proteomes" id="UP000437931"/>
    </source>
</evidence>
<dbReference type="SUPFAM" id="SSF56935">
    <property type="entry name" value="Porins"/>
    <property type="match status" value="1"/>
</dbReference>
<accession>A0A6N7Q9N2</accession>
<feature type="domain" description="TonB-dependent receptor-like beta-barrel" evidence="14">
    <location>
        <begin position="356"/>
        <end position="931"/>
    </location>
</feature>
<dbReference type="InterPro" id="IPR037066">
    <property type="entry name" value="Plug_dom_sf"/>
</dbReference>
<evidence type="ECO:0000256" key="7">
    <source>
        <dbReference type="ARBA" id="ARBA00023136"/>
    </source>
</evidence>
<dbReference type="InterPro" id="IPR010916">
    <property type="entry name" value="TonB_box_CS"/>
</dbReference>
<keyword evidence="18" id="KW-1185">Reference proteome</keyword>
<dbReference type="Pfam" id="PF00593">
    <property type="entry name" value="TonB_dep_Rec_b-barrel"/>
    <property type="match status" value="1"/>
</dbReference>
<comment type="similarity">
    <text evidence="9 11">Belongs to the TonB-dependent receptor family.</text>
</comment>
<sequence>MNCKTHRLRDAIAFALAAGTTALLSTGAAAAQDSSSNDASKTLDTIQVTGSRVARVETETASPVVVIDRAAIEQTGKLTLGDLVQELPAMSGAPASPAVNNGGGDGKSSVDLRGLGDERTLLLVNGRRVVNNDVNSIPASAVERIEVLTSGASAVYGSDAVAGVVNFILRKDFEGLAVSVDYGQATHLSDGARSGGSLTFGQVGDRGNIMVGLNYNKFDGISSANRKYSKDATYLYSGAVTVLGSSRNPRGRITVPTALRPQYGGCSTVTLKPGATGASQGDYRCYSGATDSFNYQATNLIMTPQERTNAFFLANYQITDSINAFAQVYHNKTSSNFAIAPLPFDARGDKVVISANNFYNPFGTNFGADNGGNQYNQLLTRFTSLGQRRSYYSTVTDQVVAGLEGFVGDSTWKWDAAMNYGHYTRENTSYGYVYYAGLRDALGPSFRDTDGVVKCGSAGAVIAGCTPLNIFNINDPQTVATLGKYEARPTYSNTYQMRSFEANANGELFTLPAGASQLAVGVSWREEYQKNAVDYIAVANANGNCFISQEACGTPLSGKYNVKELYAELYVPLLSEVPFAHLLALTLGSRYSDYNTFGNTTNSKVQLEWRPIQNLLLRGTVAEVFRAPTIENLYAGASGDAPNFADPCIGYGRTGTARNHEAACGAGAGATAIPGATGITPSGMSQTTGVWSGSVAAGFDLKPEQGKSFDWGVVYDPEWLPGFSASLDYWRLYLNDTINRADAQTVANICYSDESSPFCGFINRYSDGQVNFIREPIVNLGRLDTKGWDLALRYRLPDTAWGSYTFGLDGTYIARYDNKTNPDDPAGVVNHIAGTYNKSYGLYSRVRGRLFVNWQKGDFGASWRIRYVGPFNVGSADLSQKVSADAACDPVNAPQYCGIVKSYGSYFLHSVSVNYALPWFNSKVEVGLDNVFDKQPPMLYQNNVLNANTDVNSFDTVGRYLWARYSMSF</sequence>
<keyword evidence="8 9" id="KW-0998">Cell outer membrane</keyword>
<dbReference type="Gene3D" id="2.40.170.20">
    <property type="entry name" value="TonB-dependent receptor, beta-barrel domain"/>
    <property type="match status" value="1"/>
</dbReference>
<reference evidence="17" key="2">
    <citation type="journal article" date="2020" name="Plant Dis.">
        <title>A Grain Rot of Rice in Iran Caused by a Xanthomonas Strain Closely Related to X. sacchari.</title>
        <authorList>
            <person name="Mirghasempour S.A."/>
            <person name="Huang S."/>
            <person name="Studholme D.J."/>
            <person name="Brady C.L."/>
        </authorList>
    </citation>
    <scope>NUCLEOTIDE SEQUENCE</scope>
    <source>
        <strain evidence="17">SAM114</strain>
    </source>
</reference>
<keyword evidence="4 9" id="KW-0812">Transmembrane</keyword>
<evidence type="ECO:0000256" key="9">
    <source>
        <dbReference type="PROSITE-ProRule" id="PRU01360"/>
    </source>
</evidence>
<dbReference type="Proteomes" id="UP000439314">
    <property type="component" value="Unassembled WGS sequence"/>
</dbReference>
<dbReference type="Proteomes" id="UP000437931">
    <property type="component" value="Unassembled WGS sequence"/>
</dbReference>
<comment type="caution">
    <text evidence="16">The sequence shown here is derived from an EMBL/GenBank/DDBJ whole genome shotgun (WGS) entry which is preliminary data.</text>
</comment>
<feature type="signal peptide" evidence="13">
    <location>
        <begin position="1"/>
        <end position="30"/>
    </location>
</feature>
<feature type="region of interest" description="Disordered" evidence="12">
    <location>
        <begin position="91"/>
        <end position="110"/>
    </location>
</feature>
<dbReference type="Pfam" id="PF07715">
    <property type="entry name" value="Plug"/>
    <property type="match status" value="1"/>
</dbReference>
<evidence type="ECO:0000256" key="6">
    <source>
        <dbReference type="ARBA" id="ARBA00023077"/>
    </source>
</evidence>
<evidence type="ECO:0000256" key="1">
    <source>
        <dbReference type="ARBA" id="ARBA00004571"/>
    </source>
</evidence>
<dbReference type="EMBL" id="WJPN01000004">
    <property type="protein sequence ID" value="MRG99926.1"/>
    <property type="molecule type" value="Genomic_DNA"/>
</dbReference>
<protein>
    <submittedName>
        <fullName evidence="16">TonB-dependent receptor</fullName>
    </submittedName>
</protein>
<dbReference type="Gene3D" id="2.170.130.10">
    <property type="entry name" value="TonB-dependent receptor, plug domain"/>
    <property type="match status" value="1"/>
</dbReference>
<evidence type="ECO:0000259" key="15">
    <source>
        <dbReference type="Pfam" id="PF07715"/>
    </source>
</evidence>
<dbReference type="GO" id="GO:0009279">
    <property type="term" value="C:cell outer membrane"/>
    <property type="evidence" value="ECO:0007669"/>
    <property type="project" value="UniProtKB-SubCell"/>
</dbReference>
<dbReference type="EMBL" id="WJPM01000004">
    <property type="protein sequence ID" value="MRH74259.1"/>
    <property type="molecule type" value="Genomic_DNA"/>
</dbReference>
<keyword evidence="2 9" id="KW-0813">Transport</keyword>
<evidence type="ECO:0000256" key="2">
    <source>
        <dbReference type="ARBA" id="ARBA00022448"/>
    </source>
</evidence>
<dbReference type="PROSITE" id="PS52016">
    <property type="entry name" value="TONB_DEPENDENT_REC_3"/>
    <property type="match status" value="1"/>
</dbReference>
<evidence type="ECO:0000313" key="16">
    <source>
        <dbReference type="EMBL" id="MRG99926.1"/>
    </source>
</evidence>
<evidence type="ECO:0000313" key="17">
    <source>
        <dbReference type="EMBL" id="MRH74259.1"/>
    </source>
</evidence>
<keyword evidence="16" id="KW-0675">Receptor</keyword>
<comment type="subcellular location">
    <subcellularLocation>
        <location evidence="1 9">Cell outer membrane</location>
        <topology evidence="1 9">Multi-pass membrane protein</topology>
    </subcellularLocation>
</comment>
<feature type="chain" id="PRO_5027058895" evidence="13">
    <location>
        <begin position="31"/>
        <end position="969"/>
    </location>
</feature>
<dbReference type="InterPro" id="IPR039426">
    <property type="entry name" value="TonB-dep_rcpt-like"/>
</dbReference>
<proteinExistence type="inferred from homology"/>
<dbReference type="InterPro" id="IPR036942">
    <property type="entry name" value="Beta-barrel_TonB_sf"/>
</dbReference>
<dbReference type="AlphaFoldDB" id="A0A6N7Q9N2"/>
<feature type="short sequence motif" description="TonB box" evidence="10">
    <location>
        <begin position="45"/>
        <end position="51"/>
    </location>
</feature>
<evidence type="ECO:0000256" key="4">
    <source>
        <dbReference type="ARBA" id="ARBA00022692"/>
    </source>
</evidence>
<organism evidence="16 19">
    <name type="scientific">Xanthomonas sontii</name>
    <dbReference type="NCBI Taxonomy" id="2650745"/>
    <lineage>
        <taxon>Bacteria</taxon>
        <taxon>Pseudomonadati</taxon>
        <taxon>Pseudomonadota</taxon>
        <taxon>Gammaproteobacteria</taxon>
        <taxon>Lysobacterales</taxon>
        <taxon>Lysobacteraceae</taxon>
        <taxon>Xanthomonas</taxon>
    </lineage>
</organism>
<evidence type="ECO:0000313" key="19">
    <source>
        <dbReference type="Proteomes" id="UP000439314"/>
    </source>
</evidence>
<dbReference type="InterPro" id="IPR012910">
    <property type="entry name" value="Plug_dom"/>
</dbReference>
<evidence type="ECO:0000256" key="10">
    <source>
        <dbReference type="PROSITE-ProRule" id="PRU10143"/>
    </source>
</evidence>
<dbReference type="RefSeq" id="WP_153750986.1">
    <property type="nucleotide sequence ID" value="NZ_WJPM01000004.1"/>
</dbReference>
<keyword evidence="7 9" id="KW-0472">Membrane</keyword>
<dbReference type="PANTHER" id="PTHR47234">
    <property type="match status" value="1"/>
</dbReference>
<dbReference type="InterPro" id="IPR000531">
    <property type="entry name" value="Beta-barrel_TonB"/>
</dbReference>
<evidence type="ECO:0000256" key="8">
    <source>
        <dbReference type="ARBA" id="ARBA00023237"/>
    </source>
</evidence>
<keyword evidence="3 9" id="KW-1134">Transmembrane beta strand</keyword>
<evidence type="ECO:0000259" key="14">
    <source>
        <dbReference type="Pfam" id="PF00593"/>
    </source>
</evidence>
<dbReference type="PROSITE" id="PS00430">
    <property type="entry name" value="TONB_DEPENDENT_REC_1"/>
    <property type="match status" value="1"/>
</dbReference>
<reference evidence="18 19" key="1">
    <citation type="submission" date="2019-11" db="EMBL/GenBank/DDBJ databases">
        <title>First report of rice panicle blight caused by Xanthomonas sp. in Iran.</title>
        <authorList>
            <person name="Mirghasempour S.A."/>
            <person name="Huang S."/>
            <person name="Brady C.L."/>
            <person name="Studholme D.J."/>
        </authorList>
    </citation>
    <scope>NUCLEOTIDE SEQUENCE [LARGE SCALE GENOMIC DNA]</scope>
    <source>
        <strain evidence="16 19">ASD011</strain>
        <strain evidence="18">SAM114</strain>
    </source>
</reference>
<keyword evidence="6 10" id="KW-0798">TonB box</keyword>
<evidence type="ECO:0000256" key="13">
    <source>
        <dbReference type="SAM" id="SignalP"/>
    </source>
</evidence>